<keyword evidence="2" id="KW-0812">Transmembrane</keyword>
<feature type="transmembrane region" description="Helical" evidence="2">
    <location>
        <begin position="78"/>
        <end position="101"/>
    </location>
</feature>
<evidence type="ECO:0000256" key="1">
    <source>
        <dbReference type="SAM" id="MobiDB-lite"/>
    </source>
</evidence>
<dbReference type="Proteomes" id="UP000018951">
    <property type="component" value="Unassembled WGS sequence"/>
</dbReference>
<feature type="region of interest" description="Disordered" evidence="1">
    <location>
        <begin position="128"/>
        <end position="171"/>
    </location>
</feature>
<keyword evidence="4" id="KW-1185">Reference proteome</keyword>
<feature type="compositionally biased region" description="Polar residues" evidence="1">
    <location>
        <begin position="132"/>
        <end position="149"/>
    </location>
</feature>
<name>W2V0S3_9RICK</name>
<keyword evidence="2" id="KW-1133">Transmembrane helix</keyword>
<dbReference type="AlphaFoldDB" id="W2V0S3"/>
<evidence type="ECO:0000313" key="4">
    <source>
        <dbReference type="Proteomes" id="UP000018951"/>
    </source>
</evidence>
<accession>W2V0S3</accession>
<keyword evidence="2" id="KW-0472">Membrane</keyword>
<evidence type="ECO:0000313" key="3">
    <source>
        <dbReference type="EMBL" id="ETO91859.1"/>
    </source>
</evidence>
<comment type="caution">
    <text evidence="3">The sequence shown here is derived from an EMBL/GenBank/DDBJ whole genome shotgun (WGS) entry which is preliminary data.</text>
</comment>
<feature type="transmembrane region" description="Helical" evidence="2">
    <location>
        <begin position="107"/>
        <end position="124"/>
    </location>
</feature>
<reference evidence="3 4" key="1">
    <citation type="journal article" date="2013" name="PLoS ONE">
        <title>Bacterial endosymbiosis in a chordate host: long-term co-evolution and conservation of secondary metabolism.</title>
        <authorList>
            <person name="Kwan J.C."/>
            <person name="Schmidt E.W."/>
        </authorList>
    </citation>
    <scope>NUCLEOTIDE SEQUENCE [LARGE SCALE GENOMIC DNA]</scope>
    <source>
        <strain evidence="4">L6</strain>
    </source>
</reference>
<sequence>MFAHRFKRHCKNKEIPVQHPPIVQPVIRRQPIIQPVIRHQPIVQPVIPINTRKVLLKNPKVTTYQTTPLIGISNRSRIYYSTLILCTIAIICFNVVCSPFLLFPEVLLLNIAIMLPLLIIAYTYHKSEKDSNNPAVNSKDNSELTSTPDTAKPSLKESQASPIQQGQELQS</sequence>
<organism evidence="3 4">
    <name type="scientific">Candidatus Xenolissoclinum pacificiensis L6</name>
    <dbReference type="NCBI Taxonomy" id="1401685"/>
    <lineage>
        <taxon>Bacteria</taxon>
        <taxon>Pseudomonadati</taxon>
        <taxon>Pseudomonadota</taxon>
        <taxon>Alphaproteobacteria</taxon>
        <taxon>Rickettsiales</taxon>
        <taxon>Anaplasmataceae</taxon>
        <taxon>Candidatus Xenolissoclinum</taxon>
    </lineage>
</organism>
<proteinExistence type="predicted"/>
<evidence type="ECO:0000256" key="2">
    <source>
        <dbReference type="SAM" id="Phobius"/>
    </source>
</evidence>
<gene>
    <name evidence="3" type="ORF">P857_1037</name>
</gene>
<dbReference type="EMBL" id="AXCJ01000001">
    <property type="protein sequence ID" value="ETO91859.1"/>
    <property type="molecule type" value="Genomic_DNA"/>
</dbReference>
<protein>
    <submittedName>
        <fullName evidence="3">Uncharacterized protein</fullName>
    </submittedName>
</protein>
<feature type="compositionally biased region" description="Polar residues" evidence="1">
    <location>
        <begin position="156"/>
        <end position="171"/>
    </location>
</feature>